<dbReference type="AlphaFoldDB" id="A0A0L0D3X8"/>
<dbReference type="RefSeq" id="XP_013760217.1">
    <property type="nucleotide sequence ID" value="XM_013904763.1"/>
</dbReference>
<keyword evidence="3" id="KW-1185">Reference proteome</keyword>
<accession>A0A0L0D3X8</accession>
<sequence length="165" mass="18365">MSITSDDVAGLVAWFNLEITADGRFSFRSLMQMMLSDLRRSRRSSYYAHKENHNSTIKRVDWEEETKLQKTAEACDIAISNLRIGLKSVRKRKRGTISSKAGPPVKRRKSAKSADNKLLGSSVPYASPPPAVLSKPEMVPVDGEAKYVIADLALSDDDFAWSFLA</sequence>
<evidence type="ECO:0000313" key="2">
    <source>
        <dbReference type="EMBL" id="KNC46945.1"/>
    </source>
</evidence>
<proteinExistence type="predicted"/>
<organism evidence="2 3">
    <name type="scientific">Thecamonas trahens ATCC 50062</name>
    <dbReference type="NCBI Taxonomy" id="461836"/>
    <lineage>
        <taxon>Eukaryota</taxon>
        <taxon>Apusozoa</taxon>
        <taxon>Apusomonadida</taxon>
        <taxon>Apusomonadidae</taxon>
        <taxon>Thecamonas</taxon>
    </lineage>
</organism>
<dbReference type="GeneID" id="25562987"/>
<gene>
    <name evidence="2" type="ORF">AMSG_03379</name>
</gene>
<protein>
    <submittedName>
        <fullName evidence="2">Uncharacterized protein</fullName>
    </submittedName>
</protein>
<evidence type="ECO:0000256" key="1">
    <source>
        <dbReference type="SAM" id="MobiDB-lite"/>
    </source>
</evidence>
<name>A0A0L0D3X8_THETB</name>
<dbReference type="EMBL" id="GL349444">
    <property type="protein sequence ID" value="KNC46945.1"/>
    <property type="molecule type" value="Genomic_DNA"/>
</dbReference>
<reference evidence="2 3" key="1">
    <citation type="submission" date="2010-05" db="EMBL/GenBank/DDBJ databases">
        <title>The Genome Sequence of Thecamonas trahens ATCC 50062.</title>
        <authorList>
            <consortium name="The Broad Institute Genome Sequencing Platform"/>
            <person name="Russ C."/>
            <person name="Cuomo C."/>
            <person name="Shea T."/>
            <person name="Young S.K."/>
            <person name="Zeng Q."/>
            <person name="Koehrsen M."/>
            <person name="Haas B."/>
            <person name="Borodovsky M."/>
            <person name="Guigo R."/>
            <person name="Alvarado L."/>
            <person name="Berlin A."/>
            <person name="Bochicchio J."/>
            <person name="Borenstein D."/>
            <person name="Chapman S."/>
            <person name="Chen Z."/>
            <person name="Freedman E."/>
            <person name="Gellesch M."/>
            <person name="Goldberg J."/>
            <person name="Griggs A."/>
            <person name="Gujja S."/>
            <person name="Heilman E."/>
            <person name="Heiman D."/>
            <person name="Hepburn T."/>
            <person name="Howarth C."/>
            <person name="Jen D."/>
            <person name="Larson L."/>
            <person name="Mehta T."/>
            <person name="Park D."/>
            <person name="Pearson M."/>
            <person name="Roberts A."/>
            <person name="Saif S."/>
            <person name="Shenoy N."/>
            <person name="Sisk P."/>
            <person name="Stolte C."/>
            <person name="Sykes S."/>
            <person name="Thomson T."/>
            <person name="Walk T."/>
            <person name="White J."/>
            <person name="Yandava C."/>
            <person name="Burger G."/>
            <person name="Gray M.W."/>
            <person name="Holland P.W.H."/>
            <person name="King N."/>
            <person name="Lang F.B.F."/>
            <person name="Roger A.J."/>
            <person name="Ruiz-Trillo I."/>
            <person name="Lander E."/>
            <person name="Nusbaum C."/>
        </authorList>
    </citation>
    <scope>NUCLEOTIDE SEQUENCE [LARGE SCALE GENOMIC DNA]</scope>
    <source>
        <strain evidence="2 3">ATCC 50062</strain>
    </source>
</reference>
<evidence type="ECO:0000313" key="3">
    <source>
        <dbReference type="Proteomes" id="UP000054408"/>
    </source>
</evidence>
<dbReference type="Proteomes" id="UP000054408">
    <property type="component" value="Unassembled WGS sequence"/>
</dbReference>
<feature type="region of interest" description="Disordered" evidence="1">
    <location>
        <begin position="93"/>
        <end position="122"/>
    </location>
</feature>